<reference evidence="1" key="1">
    <citation type="submission" date="2021-03" db="EMBL/GenBank/DDBJ databases">
        <title>Evolutionary priming and transition to the ectomycorrhizal habit in an iconic lineage of mushroom-forming fungi: is preadaptation a requirement?</title>
        <authorList>
            <consortium name="DOE Joint Genome Institute"/>
            <person name="Looney B.P."/>
            <person name="Miyauchi S."/>
            <person name="Morin E."/>
            <person name="Drula E."/>
            <person name="Courty P.E."/>
            <person name="Chicoki N."/>
            <person name="Fauchery L."/>
            <person name="Kohler A."/>
            <person name="Kuo A."/>
            <person name="LaButti K."/>
            <person name="Pangilinan J."/>
            <person name="Lipzen A."/>
            <person name="Riley R."/>
            <person name="Andreopoulos W."/>
            <person name="He G."/>
            <person name="Johnson J."/>
            <person name="Barry K.W."/>
            <person name="Grigoriev I.V."/>
            <person name="Nagy L."/>
            <person name="Hibbett D."/>
            <person name="Henrissat B."/>
            <person name="Matheny P.B."/>
            <person name="Labbe J."/>
            <person name="Martin A.F."/>
        </authorList>
    </citation>
    <scope>NUCLEOTIDE SEQUENCE</scope>
    <source>
        <strain evidence="1">BPL698</strain>
    </source>
</reference>
<protein>
    <submittedName>
        <fullName evidence="1">Uncharacterized protein</fullName>
    </submittedName>
</protein>
<gene>
    <name evidence="1" type="ORF">F5148DRAFT_541992</name>
</gene>
<proteinExistence type="predicted"/>
<dbReference type="EMBL" id="JAGFNK010000037">
    <property type="protein sequence ID" value="KAI9510669.1"/>
    <property type="molecule type" value="Genomic_DNA"/>
</dbReference>
<name>A0ACC0UHY7_9AGAM</name>
<comment type="caution">
    <text evidence="1">The sequence shown here is derived from an EMBL/GenBank/DDBJ whole genome shotgun (WGS) entry which is preliminary data.</text>
</comment>
<keyword evidence="2" id="KW-1185">Reference proteome</keyword>
<sequence length="400" mass="44913">MESYDCVQKSPPFITPISGSPHGLVRECSVHHQEGSNQMTIAVLPDDVLLEVFGSYLDSPFARRSMWLSLIQTCRQWRYLVLASSYFLRLRVMYTGNRPATDITDIWPPMPIVISRHVWDGDNRTSHADNIVDTLGSEHYDRVYEINLENIPGSHSERIAAVMHKPFPTLTCLRLLWSDNGAPPVFSSSFLGGSAPRLRVLELSRTSFPQTQKLPLSANEFVVLHLWNIPDSGYISPDALVICLSSMTCLESLALGFQSPRSCPAPASRRPPPPTRTVLPALNLIWFQGVSDYFEDIVSCIDAPLLHNLRVIFFMNLIFNTISQVHQSPTRAQQTQSSDSGLFETLRYFDTYPTNSGSWIWAVLVTNHVRAVRLDAFFYSPGLSFGLPALLHLGTPRHQG</sequence>
<evidence type="ECO:0000313" key="2">
    <source>
        <dbReference type="Proteomes" id="UP001207468"/>
    </source>
</evidence>
<evidence type="ECO:0000313" key="1">
    <source>
        <dbReference type="EMBL" id="KAI9510669.1"/>
    </source>
</evidence>
<dbReference type="Proteomes" id="UP001207468">
    <property type="component" value="Unassembled WGS sequence"/>
</dbReference>
<organism evidence="1 2">
    <name type="scientific">Russula earlei</name>
    <dbReference type="NCBI Taxonomy" id="71964"/>
    <lineage>
        <taxon>Eukaryota</taxon>
        <taxon>Fungi</taxon>
        <taxon>Dikarya</taxon>
        <taxon>Basidiomycota</taxon>
        <taxon>Agaricomycotina</taxon>
        <taxon>Agaricomycetes</taxon>
        <taxon>Russulales</taxon>
        <taxon>Russulaceae</taxon>
        <taxon>Russula</taxon>
    </lineage>
</organism>
<accession>A0ACC0UHY7</accession>